<dbReference type="VEuPathDB" id="ToxoDB:EAH_00032680"/>
<dbReference type="GeneID" id="25271338"/>
<gene>
    <name evidence="3" type="ORF">EAH_00032680</name>
</gene>
<sequence length="174" mass="17726">MKVFSCLLWGFTSVALVGFSQGQEESIVSLDSSKASETAANTYTLSQSQALRGAAGAAGSSSSCNSNSSSDSNSISDSNSSTNSSSNSNSNSSSSSSSSLGDLVFVTMKTLQRAAPDFFDKLLLLVGDETSWGLESAAVDVHYFPIVDSSSSSNKWRGGPIAAAAAAPALLQGP</sequence>
<keyword evidence="2" id="KW-0732">Signal</keyword>
<dbReference type="EMBL" id="HG670853">
    <property type="protein sequence ID" value="CDI78334.1"/>
    <property type="molecule type" value="Genomic_DNA"/>
</dbReference>
<evidence type="ECO:0000313" key="3">
    <source>
        <dbReference type="EMBL" id="CDI78334.1"/>
    </source>
</evidence>
<protein>
    <submittedName>
        <fullName evidence="3">Uncharacterized protein</fullName>
    </submittedName>
</protein>
<accession>U6GIB9</accession>
<reference evidence="3" key="1">
    <citation type="submission" date="2013-10" db="EMBL/GenBank/DDBJ databases">
        <title>Genomic analysis of the causative agents of coccidiosis in chickens.</title>
        <authorList>
            <person name="Reid A.J."/>
            <person name="Blake D."/>
            <person name="Billington K."/>
            <person name="Browne H."/>
            <person name="Dunn M."/>
            <person name="Hung S."/>
            <person name="Kawahara F."/>
            <person name="Miranda-Saavedra D."/>
            <person name="Mourier T."/>
            <person name="Nagra H."/>
            <person name="Otto T.D."/>
            <person name="Rawlings N."/>
            <person name="Sanchez A."/>
            <person name="Sanders M."/>
            <person name="Subramaniam C."/>
            <person name="Tay Y."/>
            <person name="Dear P."/>
            <person name="Doerig C."/>
            <person name="Gruber A."/>
            <person name="Parkinson J."/>
            <person name="Shirley M."/>
            <person name="Wan K.L."/>
            <person name="Berriman M."/>
            <person name="Tomley F."/>
            <person name="Pain A."/>
        </authorList>
    </citation>
    <scope>NUCLEOTIDE SEQUENCE [LARGE SCALE GENOMIC DNA]</scope>
    <source>
        <strain evidence="3">Houghton</strain>
    </source>
</reference>
<keyword evidence="4" id="KW-1185">Reference proteome</keyword>
<proteinExistence type="predicted"/>
<feature type="signal peptide" evidence="2">
    <location>
        <begin position="1"/>
        <end position="22"/>
    </location>
</feature>
<name>U6GIB9_EIMAC</name>
<dbReference type="AlphaFoldDB" id="U6GIB9"/>
<feature type="region of interest" description="Disordered" evidence="1">
    <location>
        <begin position="62"/>
        <end position="99"/>
    </location>
</feature>
<reference evidence="3" key="2">
    <citation type="submission" date="2013-10" db="EMBL/GenBank/DDBJ databases">
        <authorList>
            <person name="Aslett M."/>
        </authorList>
    </citation>
    <scope>NUCLEOTIDE SEQUENCE [LARGE SCALE GENOMIC DNA]</scope>
    <source>
        <strain evidence="3">Houghton</strain>
    </source>
</reference>
<evidence type="ECO:0000256" key="2">
    <source>
        <dbReference type="SAM" id="SignalP"/>
    </source>
</evidence>
<evidence type="ECO:0000256" key="1">
    <source>
        <dbReference type="SAM" id="MobiDB-lite"/>
    </source>
</evidence>
<organism evidence="3 4">
    <name type="scientific">Eimeria acervulina</name>
    <name type="common">Coccidian parasite</name>
    <dbReference type="NCBI Taxonomy" id="5801"/>
    <lineage>
        <taxon>Eukaryota</taxon>
        <taxon>Sar</taxon>
        <taxon>Alveolata</taxon>
        <taxon>Apicomplexa</taxon>
        <taxon>Conoidasida</taxon>
        <taxon>Coccidia</taxon>
        <taxon>Eucoccidiorida</taxon>
        <taxon>Eimeriorina</taxon>
        <taxon>Eimeriidae</taxon>
        <taxon>Eimeria</taxon>
    </lineage>
</organism>
<evidence type="ECO:0000313" key="4">
    <source>
        <dbReference type="Proteomes" id="UP000018050"/>
    </source>
</evidence>
<dbReference type="RefSeq" id="XP_013251431.1">
    <property type="nucleotide sequence ID" value="XM_013395977.1"/>
</dbReference>
<dbReference type="Proteomes" id="UP000018050">
    <property type="component" value="Unassembled WGS sequence"/>
</dbReference>
<feature type="chain" id="PRO_5004671227" evidence="2">
    <location>
        <begin position="23"/>
        <end position="174"/>
    </location>
</feature>